<protein>
    <submittedName>
        <fullName evidence="1">Uncharacterized protein</fullName>
    </submittedName>
</protein>
<name>A0A2W5SJ11_ANCNO</name>
<organism evidence="1 2">
    <name type="scientific">Ancylobacter novellus</name>
    <name type="common">Thiobacillus novellus</name>
    <dbReference type="NCBI Taxonomy" id="921"/>
    <lineage>
        <taxon>Bacteria</taxon>
        <taxon>Pseudomonadati</taxon>
        <taxon>Pseudomonadota</taxon>
        <taxon>Alphaproteobacteria</taxon>
        <taxon>Hyphomicrobiales</taxon>
        <taxon>Xanthobacteraceae</taxon>
        <taxon>Ancylobacter</taxon>
    </lineage>
</organism>
<evidence type="ECO:0000313" key="2">
    <source>
        <dbReference type="Proteomes" id="UP000248887"/>
    </source>
</evidence>
<reference evidence="1 2" key="1">
    <citation type="submission" date="2017-08" db="EMBL/GenBank/DDBJ databases">
        <title>Infants hospitalized years apart are colonized by the same room-sourced microbial strains.</title>
        <authorList>
            <person name="Brooks B."/>
            <person name="Olm M.R."/>
            <person name="Firek B.A."/>
            <person name="Baker R."/>
            <person name="Thomas B.C."/>
            <person name="Morowitz M.J."/>
            <person name="Banfield J.F."/>
        </authorList>
    </citation>
    <scope>NUCLEOTIDE SEQUENCE [LARGE SCALE GENOMIC DNA]</scope>
    <source>
        <strain evidence="1">S2_005_001_R2_27</strain>
    </source>
</reference>
<proteinExistence type="predicted"/>
<dbReference type="EMBL" id="QFQD01000028">
    <property type="protein sequence ID" value="PZQ82837.1"/>
    <property type="molecule type" value="Genomic_DNA"/>
</dbReference>
<dbReference type="Proteomes" id="UP000248887">
    <property type="component" value="Unassembled WGS sequence"/>
</dbReference>
<sequence>MFDTIGKPFFAALATCADSQLGSDHACTRALRQAAASGAREEIARAETALGALPEKAREMLMAAGHKSLRENPASLLGSLAARPPRGPLH</sequence>
<dbReference type="AlphaFoldDB" id="A0A2W5SJ11"/>
<gene>
    <name evidence="1" type="ORF">DI549_10280</name>
</gene>
<comment type="caution">
    <text evidence="1">The sequence shown here is derived from an EMBL/GenBank/DDBJ whole genome shotgun (WGS) entry which is preliminary data.</text>
</comment>
<accession>A0A2W5SJ11</accession>
<evidence type="ECO:0000313" key="1">
    <source>
        <dbReference type="EMBL" id="PZQ82837.1"/>
    </source>
</evidence>